<dbReference type="OrthoDB" id="9806929at2"/>
<dbReference type="InterPro" id="IPR002898">
    <property type="entry name" value="MotA_ExbB_proton_chnl"/>
</dbReference>
<feature type="transmembrane region" description="Helical" evidence="7">
    <location>
        <begin position="110"/>
        <end position="131"/>
    </location>
</feature>
<sequence length="216" mass="22874">MLDGEALLIVVAGTLLASLARCGFRNLFGAVHAGFTLIHKHFDEASNRAALARIVRSIEHSGPLAVESPLPPDPELARLLESYLRSGSPSAMFSMRAAQQKSSEARMSEAANVLVVAAELAPMFGLVGTLYSITNLAPAGAVNTLETTMSAIATAVTSTLYGVLLAHLICLPIAAMIERRAKLEARLRDALLEWFASQLTSPVVTAAKQPKIRGVA</sequence>
<keyword evidence="6" id="KW-0653">Protein transport</keyword>
<keyword evidence="5 7" id="KW-0472">Membrane</keyword>
<accession>A0A074MDZ0</accession>
<feature type="transmembrane region" description="Helical" evidence="7">
    <location>
        <begin position="6"/>
        <end position="24"/>
    </location>
</feature>
<dbReference type="Pfam" id="PF01618">
    <property type="entry name" value="MotA_ExbB"/>
    <property type="match status" value="1"/>
</dbReference>
<protein>
    <recommendedName>
        <fullName evidence="8">MotA/TolQ/ExbB proton channel domain-containing protein</fullName>
    </recommendedName>
</protein>
<evidence type="ECO:0000259" key="8">
    <source>
        <dbReference type="Pfam" id="PF01618"/>
    </source>
</evidence>
<evidence type="ECO:0000256" key="7">
    <source>
        <dbReference type="SAM" id="Phobius"/>
    </source>
</evidence>
<evidence type="ECO:0000313" key="9">
    <source>
        <dbReference type="EMBL" id="KEO90995.1"/>
    </source>
</evidence>
<proteinExistence type="inferred from homology"/>
<dbReference type="GO" id="GO:0005886">
    <property type="term" value="C:plasma membrane"/>
    <property type="evidence" value="ECO:0007669"/>
    <property type="project" value="UniProtKB-SubCell"/>
</dbReference>
<gene>
    <name evidence="9" type="ORF">EH32_01330</name>
</gene>
<feature type="transmembrane region" description="Helical" evidence="7">
    <location>
        <begin position="151"/>
        <end position="177"/>
    </location>
</feature>
<dbReference type="RefSeq" id="WP_069297417.1">
    <property type="nucleotide sequence ID" value="NZ_CP017057.1"/>
</dbReference>
<comment type="caution">
    <text evidence="9">The sequence shown here is derived from an EMBL/GenBank/DDBJ whole genome shotgun (WGS) entry which is preliminary data.</text>
</comment>
<dbReference type="EMBL" id="JMIX01000011">
    <property type="protein sequence ID" value="KEO90995.1"/>
    <property type="molecule type" value="Genomic_DNA"/>
</dbReference>
<keyword evidence="6" id="KW-0813">Transport</keyword>
<organism evidence="9 10">
    <name type="scientific">Erythrobacter litoralis</name>
    <dbReference type="NCBI Taxonomy" id="39960"/>
    <lineage>
        <taxon>Bacteria</taxon>
        <taxon>Pseudomonadati</taxon>
        <taxon>Pseudomonadota</taxon>
        <taxon>Alphaproteobacteria</taxon>
        <taxon>Sphingomonadales</taxon>
        <taxon>Erythrobacteraceae</taxon>
        <taxon>Erythrobacter/Porphyrobacter group</taxon>
        <taxon>Erythrobacter</taxon>
    </lineage>
</organism>
<keyword evidence="3 7" id="KW-0812">Transmembrane</keyword>
<feature type="domain" description="MotA/TolQ/ExbB proton channel" evidence="8">
    <location>
        <begin position="89"/>
        <end position="186"/>
    </location>
</feature>
<keyword evidence="10" id="KW-1185">Reference proteome</keyword>
<keyword evidence="2" id="KW-1003">Cell membrane</keyword>
<comment type="subcellular location">
    <subcellularLocation>
        <location evidence="1">Cell membrane</location>
        <topology evidence="1">Multi-pass membrane protein</topology>
    </subcellularLocation>
    <subcellularLocation>
        <location evidence="6">Membrane</location>
        <topology evidence="6">Multi-pass membrane protein</topology>
    </subcellularLocation>
</comment>
<dbReference type="PANTHER" id="PTHR30433">
    <property type="entry name" value="CHEMOTAXIS PROTEIN MOTA"/>
    <property type="match status" value="1"/>
</dbReference>
<dbReference type="GO" id="GO:0006935">
    <property type="term" value="P:chemotaxis"/>
    <property type="evidence" value="ECO:0007669"/>
    <property type="project" value="InterPro"/>
</dbReference>
<evidence type="ECO:0000256" key="5">
    <source>
        <dbReference type="ARBA" id="ARBA00023136"/>
    </source>
</evidence>
<dbReference type="GO" id="GO:0071978">
    <property type="term" value="P:bacterial-type flagellum-dependent swarming motility"/>
    <property type="evidence" value="ECO:0007669"/>
    <property type="project" value="InterPro"/>
</dbReference>
<evidence type="ECO:0000256" key="1">
    <source>
        <dbReference type="ARBA" id="ARBA00004651"/>
    </source>
</evidence>
<name>A0A074MDZ0_9SPHN</name>
<comment type="similarity">
    <text evidence="6">Belongs to the exbB/tolQ family.</text>
</comment>
<evidence type="ECO:0000256" key="4">
    <source>
        <dbReference type="ARBA" id="ARBA00022989"/>
    </source>
</evidence>
<evidence type="ECO:0000256" key="2">
    <source>
        <dbReference type="ARBA" id="ARBA00022475"/>
    </source>
</evidence>
<dbReference type="GO" id="GO:0015031">
    <property type="term" value="P:protein transport"/>
    <property type="evidence" value="ECO:0007669"/>
    <property type="project" value="UniProtKB-KW"/>
</dbReference>
<keyword evidence="4 7" id="KW-1133">Transmembrane helix</keyword>
<dbReference type="Proteomes" id="UP000027866">
    <property type="component" value="Unassembled WGS sequence"/>
</dbReference>
<dbReference type="InterPro" id="IPR047055">
    <property type="entry name" value="MotA-like"/>
</dbReference>
<evidence type="ECO:0000313" key="10">
    <source>
        <dbReference type="Proteomes" id="UP000027866"/>
    </source>
</evidence>
<evidence type="ECO:0000256" key="3">
    <source>
        <dbReference type="ARBA" id="ARBA00022692"/>
    </source>
</evidence>
<reference evidence="9 10" key="1">
    <citation type="submission" date="2014-04" db="EMBL/GenBank/DDBJ databases">
        <title>A comprehensive comparison of genomes of Erythrobacter spp. Strains.</title>
        <authorList>
            <person name="Zheng Q."/>
        </authorList>
    </citation>
    <scope>NUCLEOTIDE SEQUENCE [LARGE SCALE GENOMIC DNA]</scope>
    <source>
        <strain evidence="9 10">DSM 8509</strain>
    </source>
</reference>
<evidence type="ECO:0000256" key="6">
    <source>
        <dbReference type="RuleBase" id="RU004057"/>
    </source>
</evidence>
<dbReference type="AlphaFoldDB" id="A0A074MDZ0"/>